<dbReference type="EMBL" id="DAKRPA010000021">
    <property type="protein sequence ID" value="DBA03274.1"/>
    <property type="molecule type" value="Genomic_DNA"/>
</dbReference>
<dbReference type="Gene3D" id="3.30.1520.10">
    <property type="entry name" value="Phox-like domain"/>
    <property type="match status" value="1"/>
</dbReference>
<sequence>MMNTSESKNPAPRTSKVPRMTISSIAATDDSNRLVRIWLLSAKELHGKTHYRIAGRFTHDNQTWEVYRRYSEFLQLREKLIKYFSYSDATCPGCLNYLHSIKQFEFPKKHLFVSKTQAVVNYRTKALRSFINLLASWTFSSSPKCPTCGGFAFDVVRAFIVDGAEPIDGADMDSIRGTMVVTTFQNQQHERLSSTYVRTSERRPSWIPASGSTKLQEQRASLQRAASMPVRPREDPAMQDDPYENFNDYLPGAPKKQQLYGQLRPTANDPRESESNAADARRPGSLGGSFILYNDANSDTRSDVSFGSVSTDAYRKKGILKNKNEPINVRPLGDSFLSVATTNASFVDNQQPEHSSSYEYGRRSTPNYGSVHTPTDHPGRHSTPYEIYQYNSSRAATQQPEPISSDGVQSLRSQHGEVEHSNMLSSPNALPLESLNVRVREAPKEGASSQSSQLFDSFISDDLLSNSAEPILLPSDEEVKLMQEVDVDDVTDDEIDVTGVALQAPSPPPRRKSVSGEGLWQPWELARAG</sequence>
<evidence type="ECO:0000313" key="4">
    <source>
        <dbReference type="Proteomes" id="UP001146120"/>
    </source>
</evidence>
<reference evidence="3" key="1">
    <citation type="submission" date="2022-11" db="EMBL/GenBank/DDBJ databases">
        <authorList>
            <person name="Morgan W.R."/>
            <person name="Tartar A."/>
        </authorList>
    </citation>
    <scope>NUCLEOTIDE SEQUENCE</scope>
    <source>
        <strain evidence="3">ARSEF 373</strain>
    </source>
</reference>
<feature type="region of interest" description="Disordered" evidence="1">
    <location>
        <begin position="501"/>
        <end position="529"/>
    </location>
</feature>
<dbReference type="SUPFAM" id="SSF64268">
    <property type="entry name" value="PX domain"/>
    <property type="match status" value="1"/>
</dbReference>
<accession>A0AAV2ZCX6</accession>
<dbReference type="GO" id="GO:0035091">
    <property type="term" value="F:phosphatidylinositol binding"/>
    <property type="evidence" value="ECO:0007669"/>
    <property type="project" value="InterPro"/>
</dbReference>
<dbReference type="Pfam" id="PF00787">
    <property type="entry name" value="PX"/>
    <property type="match status" value="1"/>
</dbReference>
<feature type="region of interest" description="Disordered" evidence="1">
    <location>
        <begin position="347"/>
        <end position="427"/>
    </location>
</feature>
<evidence type="ECO:0000259" key="2">
    <source>
        <dbReference type="PROSITE" id="PS50195"/>
    </source>
</evidence>
<feature type="compositionally biased region" description="Basic and acidic residues" evidence="1">
    <location>
        <begin position="269"/>
        <end position="282"/>
    </location>
</feature>
<keyword evidence="4" id="KW-1185">Reference proteome</keyword>
<dbReference type="Proteomes" id="UP001146120">
    <property type="component" value="Unassembled WGS sequence"/>
</dbReference>
<reference evidence="3" key="2">
    <citation type="journal article" date="2023" name="Microbiol Resour">
        <title>Decontamination and Annotation of the Draft Genome Sequence of the Oomycete Lagenidium giganteum ARSEF 373.</title>
        <authorList>
            <person name="Morgan W.R."/>
            <person name="Tartar A."/>
        </authorList>
    </citation>
    <scope>NUCLEOTIDE SEQUENCE</scope>
    <source>
        <strain evidence="3">ARSEF 373</strain>
    </source>
</reference>
<feature type="region of interest" description="Disordered" evidence="1">
    <location>
        <begin position="203"/>
        <end position="237"/>
    </location>
</feature>
<feature type="compositionally biased region" description="Polar residues" evidence="1">
    <location>
        <begin position="210"/>
        <end position="221"/>
    </location>
</feature>
<evidence type="ECO:0000313" key="3">
    <source>
        <dbReference type="EMBL" id="DBA03274.1"/>
    </source>
</evidence>
<feature type="domain" description="PX" evidence="2">
    <location>
        <begin position="1"/>
        <end position="167"/>
    </location>
</feature>
<protein>
    <recommendedName>
        <fullName evidence="2">PX domain-containing protein</fullName>
    </recommendedName>
</protein>
<dbReference type="InterPro" id="IPR001683">
    <property type="entry name" value="PX_dom"/>
</dbReference>
<feature type="compositionally biased region" description="Polar residues" evidence="1">
    <location>
        <begin position="389"/>
        <end position="413"/>
    </location>
</feature>
<evidence type="ECO:0000256" key="1">
    <source>
        <dbReference type="SAM" id="MobiDB-lite"/>
    </source>
</evidence>
<dbReference type="CDD" id="cd06093">
    <property type="entry name" value="PX_domain"/>
    <property type="match status" value="1"/>
</dbReference>
<feature type="compositionally biased region" description="Polar residues" evidence="1">
    <location>
        <begin position="347"/>
        <end position="373"/>
    </location>
</feature>
<proteinExistence type="predicted"/>
<dbReference type="InterPro" id="IPR036871">
    <property type="entry name" value="PX_dom_sf"/>
</dbReference>
<organism evidence="3 4">
    <name type="scientific">Lagenidium giganteum</name>
    <dbReference type="NCBI Taxonomy" id="4803"/>
    <lineage>
        <taxon>Eukaryota</taxon>
        <taxon>Sar</taxon>
        <taxon>Stramenopiles</taxon>
        <taxon>Oomycota</taxon>
        <taxon>Peronosporomycetes</taxon>
        <taxon>Pythiales</taxon>
        <taxon>Pythiaceae</taxon>
    </lineage>
</organism>
<dbReference type="PROSITE" id="PS50195">
    <property type="entry name" value="PX"/>
    <property type="match status" value="1"/>
</dbReference>
<name>A0AAV2ZCX6_9STRA</name>
<feature type="region of interest" description="Disordered" evidence="1">
    <location>
        <begin position="264"/>
        <end position="286"/>
    </location>
</feature>
<gene>
    <name evidence="3" type="ORF">N0F65_011633</name>
</gene>
<comment type="caution">
    <text evidence="3">The sequence shown here is derived from an EMBL/GenBank/DDBJ whole genome shotgun (WGS) entry which is preliminary data.</text>
</comment>
<dbReference type="AlphaFoldDB" id="A0AAV2ZCX6"/>